<dbReference type="AlphaFoldDB" id="A0A7X1Z9B2"/>
<dbReference type="Proteomes" id="UP000439550">
    <property type="component" value="Unassembled WGS sequence"/>
</dbReference>
<comment type="caution">
    <text evidence="1">The sequence shown here is derived from an EMBL/GenBank/DDBJ whole genome shotgun (WGS) entry which is preliminary data.</text>
</comment>
<keyword evidence="2" id="KW-1185">Reference proteome</keyword>
<name>A0A7X1Z9B2_9LACT</name>
<organism evidence="1 2">
    <name type="scientific">Lactococcus hircilactis</name>
    <dbReference type="NCBI Taxonomy" id="1494462"/>
    <lineage>
        <taxon>Bacteria</taxon>
        <taxon>Bacillati</taxon>
        <taxon>Bacillota</taxon>
        <taxon>Bacilli</taxon>
        <taxon>Lactobacillales</taxon>
        <taxon>Streptococcaceae</taxon>
        <taxon>Lactococcus</taxon>
    </lineage>
</organism>
<sequence length="54" mass="6366">MKKDDIITLPTGEKVKVVNADPTKYKNIIVIERDNLERRVIDREKMEIMKAPRL</sequence>
<proteinExistence type="predicted"/>
<evidence type="ECO:0000313" key="1">
    <source>
        <dbReference type="EMBL" id="MQW40077.1"/>
    </source>
</evidence>
<gene>
    <name evidence="1" type="ORF">GHI93_09075</name>
</gene>
<dbReference type="OrthoDB" id="2243632at2"/>
<dbReference type="RefSeq" id="WP_153496740.1">
    <property type="nucleotide sequence ID" value="NZ_CAXYUY010000003.1"/>
</dbReference>
<dbReference type="EMBL" id="WITJ01000012">
    <property type="protein sequence ID" value="MQW40077.1"/>
    <property type="molecule type" value="Genomic_DNA"/>
</dbReference>
<accession>A0A7X1Z9B2</accession>
<reference evidence="1 2" key="1">
    <citation type="submission" date="2019-10" db="EMBL/GenBank/DDBJ databases">
        <authorList>
            <person name="Dong K."/>
        </authorList>
    </citation>
    <scope>NUCLEOTIDE SEQUENCE [LARGE SCALE GENOMIC DNA]</scope>
    <source>
        <strain evidence="1 2">DSM 28960</strain>
    </source>
</reference>
<protein>
    <submittedName>
        <fullName evidence="1">Bacteriocin</fullName>
    </submittedName>
</protein>
<evidence type="ECO:0000313" key="2">
    <source>
        <dbReference type="Proteomes" id="UP000439550"/>
    </source>
</evidence>